<dbReference type="Gene3D" id="3.30.750.24">
    <property type="entry name" value="STAS domain"/>
    <property type="match status" value="1"/>
</dbReference>
<organism evidence="3">
    <name type="scientific">hydrothermal vent metagenome</name>
    <dbReference type="NCBI Taxonomy" id="652676"/>
    <lineage>
        <taxon>unclassified sequences</taxon>
        <taxon>metagenomes</taxon>
        <taxon>ecological metagenomes</taxon>
    </lineage>
</organism>
<dbReference type="PROSITE" id="PS50801">
    <property type="entry name" value="STAS"/>
    <property type="match status" value="1"/>
</dbReference>
<dbReference type="EMBL" id="UOGK01000322">
    <property type="protein sequence ID" value="VAX40021.1"/>
    <property type="molecule type" value="Genomic_DNA"/>
</dbReference>
<dbReference type="InterPro" id="IPR002645">
    <property type="entry name" value="STAS_dom"/>
</dbReference>
<gene>
    <name evidence="3" type="ORF">MNBD_PLANCTO03-1273</name>
</gene>
<accession>A0A3B1DM71</accession>
<name>A0A3B1DM71_9ZZZZ</name>
<dbReference type="InterPro" id="IPR036513">
    <property type="entry name" value="STAS_dom_sf"/>
</dbReference>
<evidence type="ECO:0000259" key="2">
    <source>
        <dbReference type="PROSITE" id="PS50801"/>
    </source>
</evidence>
<sequence>MEDTSLSVKIESRDGSTILSPCGDVDMSRAPSFREHVRVAQQGKPERLVIDMGEVEYMDSSGLATLVEAMRNAKGEGIELVLCCLNPKVLAVFEIARLHQFFRIVPTVADAVGTA</sequence>
<reference evidence="3" key="1">
    <citation type="submission" date="2018-06" db="EMBL/GenBank/DDBJ databases">
        <authorList>
            <person name="Zhirakovskaya E."/>
        </authorList>
    </citation>
    <scope>NUCLEOTIDE SEQUENCE</scope>
</reference>
<evidence type="ECO:0000313" key="3">
    <source>
        <dbReference type="EMBL" id="VAX40021.1"/>
    </source>
</evidence>
<dbReference type="InterPro" id="IPR003658">
    <property type="entry name" value="Anti-sigma_ant"/>
</dbReference>
<dbReference type="PANTHER" id="PTHR33495">
    <property type="entry name" value="ANTI-SIGMA FACTOR ANTAGONIST TM_1081-RELATED-RELATED"/>
    <property type="match status" value="1"/>
</dbReference>
<dbReference type="CDD" id="cd07043">
    <property type="entry name" value="STAS_anti-anti-sigma_factors"/>
    <property type="match status" value="1"/>
</dbReference>
<feature type="domain" description="STAS" evidence="2">
    <location>
        <begin position="6"/>
        <end position="115"/>
    </location>
</feature>
<dbReference type="GO" id="GO:0043856">
    <property type="term" value="F:anti-sigma factor antagonist activity"/>
    <property type="evidence" value="ECO:0007669"/>
    <property type="project" value="InterPro"/>
</dbReference>
<dbReference type="Pfam" id="PF01740">
    <property type="entry name" value="STAS"/>
    <property type="match status" value="1"/>
</dbReference>
<proteinExistence type="inferred from homology"/>
<dbReference type="SUPFAM" id="SSF52091">
    <property type="entry name" value="SpoIIaa-like"/>
    <property type="match status" value="1"/>
</dbReference>
<comment type="similarity">
    <text evidence="1">Belongs to the anti-sigma-factor antagonist family.</text>
</comment>
<dbReference type="NCBIfam" id="TIGR00377">
    <property type="entry name" value="ant_ant_sig"/>
    <property type="match status" value="1"/>
</dbReference>
<dbReference type="AlphaFoldDB" id="A0A3B1DM71"/>
<protein>
    <recommendedName>
        <fullName evidence="2">STAS domain-containing protein</fullName>
    </recommendedName>
</protein>
<evidence type="ECO:0000256" key="1">
    <source>
        <dbReference type="ARBA" id="ARBA00009013"/>
    </source>
</evidence>
<dbReference type="PANTHER" id="PTHR33495:SF2">
    <property type="entry name" value="ANTI-SIGMA FACTOR ANTAGONIST TM_1081-RELATED"/>
    <property type="match status" value="1"/>
</dbReference>